<organism evidence="1 2">
    <name type="scientific">[Candida] jaroonii</name>
    <dbReference type="NCBI Taxonomy" id="467808"/>
    <lineage>
        <taxon>Eukaryota</taxon>
        <taxon>Fungi</taxon>
        <taxon>Dikarya</taxon>
        <taxon>Ascomycota</taxon>
        <taxon>Saccharomycotina</taxon>
        <taxon>Pichiomycetes</taxon>
        <taxon>Debaryomycetaceae</taxon>
        <taxon>Yamadazyma</taxon>
    </lineage>
</organism>
<protein>
    <submittedName>
        <fullName evidence="1">Uncharacterized protein</fullName>
    </submittedName>
</protein>
<comment type="caution">
    <text evidence="1">The sequence shown here is derived from an EMBL/GenBank/DDBJ whole genome shotgun (WGS) entry which is preliminary data.</text>
</comment>
<evidence type="ECO:0000313" key="1">
    <source>
        <dbReference type="EMBL" id="CAH6718352.1"/>
    </source>
</evidence>
<accession>A0ACA9Y0A3</accession>
<sequence length="251" mass="27986">MMVQSPPITGDDRRLPSGGKVDFGNKKKNHSRQNSKVKDKPSLPDGSKPVFNDDEKSKGKYDKEKKKDNKKKVDAYAGSSFHSSPEALKLPKPTFKSSPKPSASNLQKQPIPIPNQMPMPGNPNQVPMPGYPNQPPAQGHPMPNYPYYYYPQPMMMNPNMPQPPNTQQPQQPPNTQLPQQPSKEQLGPPMPMMNQFPGQVPGYYYPYFMNSPPNPNQPHPQPHQQVPPGTTSPSNHEGQKISFNDLLGSSK</sequence>
<proteinExistence type="predicted"/>
<dbReference type="Proteomes" id="UP001152531">
    <property type="component" value="Unassembled WGS sequence"/>
</dbReference>
<evidence type="ECO:0000313" key="2">
    <source>
        <dbReference type="Proteomes" id="UP001152531"/>
    </source>
</evidence>
<gene>
    <name evidence="1" type="ORF">CLIB1444_01S04830</name>
</gene>
<keyword evidence="2" id="KW-1185">Reference proteome</keyword>
<name>A0ACA9Y0A3_9ASCO</name>
<reference evidence="1" key="1">
    <citation type="submission" date="2022-06" db="EMBL/GenBank/DDBJ databases">
        <authorList>
            <person name="Legras J.-L."/>
            <person name="Devillers H."/>
            <person name="Grondin C."/>
        </authorList>
    </citation>
    <scope>NUCLEOTIDE SEQUENCE</scope>
    <source>
        <strain evidence="1">CLIB 1444</strain>
    </source>
</reference>
<dbReference type="EMBL" id="CALSDN010000001">
    <property type="protein sequence ID" value="CAH6718352.1"/>
    <property type="molecule type" value="Genomic_DNA"/>
</dbReference>